<dbReference type="Proteomes" id="UP001633002">
    <property type="component" value="Unassembled WGS sequence"/>
</dbReference>
<dbReference type="EMBL" id="JBJQOH010000006">
    <property type="protein sequence ID" value="KAL3685601.1"/>
    <property type="molecule type" value="Genomic_DNA"/>
</dbReference>
<organism evidence="1 2">
    <name type="scientific">Riccia sorocarpa</name>
    <dbReference type="NCBI Taxonomy" id="122646"/>
    <lineage>
        <taxon>Eukaryota</taxon>
        <taxon>Viridiplantae</taxon>
        <taxon>Streptophyta</taxon>
        <taxon>Embryophyta</taxon>
        <taxon>Marchantiophyta</taxon>
        <taxon>Marchantiopsida</taxon>
        <taxon>Marchantiidae</taxon>
        <taxon>Marchantiales</taxon>
        <taxon>Ricciaceae</taxon>
        <taxon>Riccia</taxon>
    </lineage>
</organism>
<comment type="caution">
    <text evidence="1">The sequence shown here is derived from an EMBL/GenBank/DDBJ whole genome shotgun (WGS) entry which is preliminary data.</text>
</comment>
<proteinExistence type="predicted"/>
<gene>
    <name evidence="1" type="ORF">R1sor_003623</name>
</gene>
<protein>
    <submittedName>
        <fullName evidence="1">Uncharacterized protein</fullName>
    </submittedName>
</protein>
<sequence length="159" mass="18192">MGTRLGKPEWRAWILTKVQLWERWLNGGNDRLVRPGSFSWKMKACEPISDNQLHWITTPDQITSLGRNKIGEGSFGTMYTIGFRDIGLGIELGMEGVVPYIAKNCKQMDERNTWVMMNKELASFAETHCTIVRSVACHNIKNNPIWTNRVGRSSNMEEC</sequence>
<dbReference type="AlphaFoldDB" id="A0ABD3H678"/>
<accession>A0ABD3H678</accession>
<evidence type="ECO:0000313" key="2">
    <source>
        <dbReference type="Proteomes" id="UP001633002"/>
    </source>
</evidence>
<evidence type="ECO:0000313" key="1">
    <source>
        <dbReference type="EMBL" id="KAL3685601.1"/>
    </source>
</evidence>
<name>A0ABD3H678_9MARC</name>
<keyword evidence="2" id="KW-1185">Reference proteome</keyword>
<reference evidence="1 2" key="1">
    <citation type="submission" date="2024-09" db="EMBL/GenBank/DDBJ databases">
        <title>Chromosome-scale assembly of Riccia sorocarpa.</title>
        <authorList>
            <person name="Paukszto L."/>
        </authorList>
    </citation>
    <scope>NUCLEOTIDE SEQUENCE [LARGE SCALE GENOMIC DNA]</scope>
    <source>
        <strain evidence="1">LP-2024</strain>
        <tissue evidence="1">Aerial parts of the thallus</tissue>
    </source>
</reference>